<evidence type="ECO:0000256" key="9">
    <source>
        <dbReference type="ARBA" id="ARBA00022840"/>
    </source>
</evidence>
<accession>A0A8H7RIX0</accession>
<keyword evidence="10 14" id="KW-0694">RNA-binding</keyword>
<evidence type="ECO:0000256" key="4">
    <source>
        <dbReference type="ARBA" id="ARBA00022664"/>
    </source>
</evidence>
<sequence>MASTNKTDFASDPRMKLNEQTGKWSYVGEEGVSYEYDENVGAWFPMYDEKLMQAQASVYAIEGVEETVEVKTKEKKKRAATYDVSDSDVQQKKLKREPTKKPVTSVYVTGIPPDATVEELKNTFSKYGVIMEDLETGEPKIKIYRDENGVSKGDALVSYFKEESVPLAVDLLDDSELRPGDSSTKLNVQKAVFKEKELTEKKKSTTGKLKAKKNIQKLQRKFDWVEEEGGKKQEKFSKIVILKNMYTQEELDTDPTLLLELKEDVREECEKLGEVTNVILYDKSPGGIISVRFKEKESADACIVLMDKRFFGGKQISAEIFDGKTKYEKSGGKQTEEDEEAEKLRLERYAKWLEEEGGKDGSINSVVDSVVDTYNNAQTFPNTVIKVNGRSFRITKLLGEGGFSFVYLAQDDNKELYAIKAIRCKMGKEVAENAIKEAIITNRFEHKNIIKIEDMCMIKEEDGSKTIYIIMPFYKRGNIQDLIDKCNQQGKTIPEKQILTLFRDICLSVQVLASYKNRAGVSIPWAHRDIKPANVLLSDDGKTPILMDFGSARPARVEVTDRRSAMKQQDDAAENCSMPYRAPELFDVKTNSILTEKVDVWSLGCTLFSMAYGESPFEMTINQQGGTMALAVLNRQFYFPNSKKDIYSRTLQDLISWMLNTDPNARPNIDKVISAVDKILS</sequence>
<comment type="similarity">
    <text evidence="1">Belongs to the HTATSF1 family.</text>
</comment>
<dbReference type="InterPro" id="IPR000719">
    <property type="entry name" value="Prot_kinase_dom"/>
</dbReference>
<evidence type="ECO:0000313" key="19">
    <source>
        <dbReference type="Proteomes" id="UP000650833"/>
    </source>
</evidence>
<evidence type="ECO:0000256" key="7">
    <source>
        <dbReference type="ARBA" id="ARBA00022741"/>
    </source>
</evidence>
<dbReference type="EMBL" id="JAEPRC010000068">
    <property type="protein sequence ID" value="KAG2211345.1"/>
    <property type="molecule type" value="Genomic_DNA"/>
</dbReference>
<evidence type="ECO:0000256" key="6">
    <source>
        <dbReference type="ARBA" id="ARBA00022737"/>
    </source>
</evidence>
<dbReference type="CDD" id="cd12281">
    <property type="entry name" value="RRM1_TatSF1_like"/>
    <property type="match status" value="1"/>
</dbReference>
<dbReference type="InterPro" id="IPR017441">
    <property type="entry name" value="Protein_kinase_ATP_BS"/>
</dbReference>
<keyword evidence="3" id="KW-0723">Serine/threonine-protein kinase</keyword>
<dbReference type="Proteomes" id="UP000650833">
    <property type="component" value="Unassembled WGS sequence"/>
</dbReference>
<feature type="domain" description="Protein kinase" evidence="16">
    <location>
        <begin position="392"/>
        <end position="680"/>
    </location>
</feature>
<evidence type="ECO:0000259" key="17">
    <source>
        <dbReference type="PROSITE" id="PS50102"/>
    </source>
</evidence>
<dbReference type="PROSITE" id="PS00107">
    <property type="entry name" value="PROTEIN_KINASE_ATP"/>
    <property type="match status" value="1"/>
</dbReference>
<feature type="domain" description="RRM" evidence="17">
    <location>
        <begin position="104"/>
        <end position="193"/>
    </location>
</feature>
<keyword evidence="5" id="KW-0808">Transferase</keyword>
<dbReference type="PANTHER" id="PTHR45998:SF2">
    <property type="entry name" value="SERINE_THREONINE-PROTEIN KINASE 16"/>
    <property type="match status" value="1"/>
</dbReference>
<dbReference type="GO" id="GO:0006624">
    <property type="term" value="P:vacuolar protein processing"/>
    <property type="evidence" value="ECO:0007669"/>
    <property type="project" value="TreeGrafter"/>
</dbReference>
<evidence type="ECO:0000256" key="1">
    <source>
        <dbReference type="ARBA" id="ARBA00007747"/>
    </source>
</evidence>
<dbReference type="GO" id="GO:0005524">
    <property type="term" value="F:ATP binding"/>
    <property type="evidence" value="ECO:0007669"/>
    <property type="project" value="UniProtKB-UniRule"/>
</dbReference>
<keyword evidence="19" id="KW-1185">Reference proteome</keyword>
<keyword evidence="11" id="KW-0508">mRNA splicing</keyword>
<dbReference type="FunFam" id="3.30.70.330:FF:000329">
    <property type="entry name" value="splicing factor U2AF-associated protein 2"/>
    <property type="match status" value="1"/>
</dbReference>
<dbReference type="InterPro" id="IPR012677">
    <property type="entry name" value="Nucleotide-bd_a/b_plait_sf"/>
</dbReference>
<dbReference type="EC" id="2.7.11.1" evidence="2"/>
<evidence type="ECO:0000259" key="16">
    <source>
        <dbReference type="PROSITE" id="PS50011"/>
    </source>
</evidence>
<evidence type="ECO:0000313" key="18">
    <source>
        <dbReference type="EMBL" id="KAG2211345.1"/>
    </source>
</evidence>
<feature type="binding site" evidence="15">
    <location>
        <position position="420"/>
    </location>
    <ligand>
        <name>ATP</name>
        <dbReference type="ChEBI" id="CHEBI:30616"/>
    </ligand>
</feature>
<comment type="caution">
    <text evidence="18">The sequence shown here is derived from an EMBL/GenBank/DDBJ whole genome shotgun (WGS) entry which is preliminary data.</text>
</comment>
<organism evidence="18 19">
    <name type="scientific">Mucor plumbeus</name>
    <dbReference type="NCBI Taxonomy" id="97098"/>
    <lineage>
        <taxon>Eukaryota</taxon>
        <taxon>Fungi</taxon>
        <taxon>Fungi incertae sedis</taxon>
        <taxon>Mucoromycota</taxon>
        <taxon>Mucoromycotina</taxon>
        <taxon>Mucoromycetes</taxon>
        <taxon>Mucorales</taxon>
        <taxon>Mucorineae</taxon>
        <taxon>Mucoraceae</taxon>
        <taxon>Mucor</taxon>
    </lineage>
</organism>
<dbReference type="GO" id="GO:0005773">
    <property type="term" value="C:vacuole"/>
    <property type="evidence" value="ECO:0007669"/>
    <property type="project" value="GOC"/>
</dbReference>
<evidence type="ECO:0000256" key="14">
    <source>
        <dbReference type="PROSITE-ProRule" id="PRU00176"/>
    </source>
</evidence>
<evidence type="ECO:0000256" key="2">
    <source>
        <dbReference type="ARBA" id="ARBA00012513"/>
    </source>
</evidence>
<dbReference type="GO" id="GO:0005794">
    <property type="term" value="C:Golgi apparatus"/>
    <property type="evidence" value="ECO:0007669"/>
    <property type="project" value="TreeGrafter"/>
</dbReference>
<dbReference type="GO" id="GO:0004674">
    <property type="term" value="F:protein serine/threonine kinase activity"/>
    <property type="evidence" value="ECO:0007669"/>
    <property type="project" value="UniProtKB-KW"/>
</dbReference>
<dbReference type="InterPro" id="IPR011009">
    <property type="entry name" value="Kinase-like_dom_sf"/>
</dbReference>
<evidence type="ECO:0000256" key="8">
    <source>
        <dbReference type="ARBA" id="ARBA00022777"/>
    </source>
</evidence>
<evidence type="ECO:0000256" key="15">
    <source>
        <dbReference type="PROSITE-ProRule" id="PRU10141"/>
    </source>
</evidence>
<dbReference type="InterPro" id="IPR035979">
    <property type="entry name" value="RBD_domain_sf"/>
</dbReference>
<protein>
    <recommendedName>
        <fullName evidence="2">non-specific serine/threonine protein kinase</fullName>
        <ecNumber evidence="2">2.7.11.1</ecNumber>
    </recommendedName>
</protein>
<dbReference type="AlphaFoldDB" id="A0A8H7RIX0"/>
<evidence type="ECO:0000256" key="5">
    <source>
        <dbReference type="ARBA" id="ARBA00022679"/>
    </source>
</evidence>
<keyword evidence="6" id="KW-0677">Repeat</keyword>
<dbReference type="CDD" id="cd12282">
    <property type="entry name" value="RRM2_TatSF1_like"/>
    <property type="match status" value="1"/>
</dbReference>
<proteinExistence type="inferred from homology"/>
<dbReference type="SUPFAM" id="SSF56112">
    <property type="entry name" value="Protein kinase-like (PK-like)"/>
    <property type="match status" value="1"/>
</dbReference>
<dbReference type="GO" id="GO:0032889">
    <property type="term" value="P:regulation of vacuole fusion, non-autophagic"/>
    <property type="evidence" value="ECO:0007669"/>
    <property type="project" value="TreeGrafter"/>
</dbReference>
<keyword evidence="7 15" id="KW-0547">Nucleotide-binding</keyword>
<dbReference type="OrthoDB" id="248923at2759"/>
<dbReference type="SUPFAM" id="SSF54928">
    <property type="entry name" value="RNA-binding domain, RBD"/>
    <property type="match status" value="2"/>
</dbReference>
<keyword evidence="9 15" id="KW-0067">ATP-binding</keyword>
<comment type="catalytic activity">
    <reaction evidence="13">
        <text>L-seryl-[protein] + ATP = O-phospho-L-seryl-[protein] + ADP + H(+)</text>
        <dbReference type="Rhea" id="RHEA:17989"/>
        <dbReference type="Rhea" id="RHEA-COMP:9863"/>
        <dbReference type="Rhea" id="RHEA-COMP:11604"/>
        <dbReference type="ChEBI" id="CHEBI:15378"/>
        <dbReference type="ChEBI" id="CHEBI:29999"/>
        <dbReference type="ChEBI" id="CHEBI:30616"/>
        <dbReference type="ChEBI" id="CHEBI:83421"/>
        <dbReference type="ChEBI" id="CHEBI:456216"/>
        <dbReference type="EC" id="2.7.11.1"/>
    </reaction>
</comment>
<evidence type="ECO:0000256" key="13">
    <source>
        <dbReference type="ARBA" id="ARBA00048679"/>
    </source>
</evidence>
<dbReference type="SMART" id="SM00360">
    <property type="entry name" value="RRM"/>
    <property type="match status" value="2"/>
</dbReference>
<comment type="catalytic activity">
    <reaction evidence="12">
        <text>L-threonyl-[protein] + ATP = O-phospho-L-threonyl-[protein] + ADP + H(+)</text>
        <dbReference type="Rhea" id="RHEA:46608"/>
        <dbReference type="Rhea" id="RHEA-COMP:11060"/>
        <dbReference type="Rhea" id="RHEA-COMP:11605"/>
        <dbReference type="ChEBI" id="CHEBI:15378"/>
        <dbReference type="ChEBI" id="CHEBI:30013"/>
        <dbReference type="ChEBI" id="CHEBI:30616"/>
        <dbReference type="ChEBI" id="CHEBI:61977"/>
        <dbReference type="ChEBI" id="CHEBI:456216"/>
        <dbReference type="EC" id="2.7.11.1"/>
    </reaction>
</comment>
<evidence type="ECO:0000256" key="3">
    <source>
        <dbReference type="ARBA" id="ARBA00022527"/>
    </source>
</evidence>
<dbReference type="Gene3D" id="3.30.70.330">
    <property type="match status" value="2"/>
</dbReference>
<evidence type="ECO:0000256" key="12">
    <source>
        <dbReference type="ARBA" id="ARBA00047899"/>
    </source>
</evidence>
<evidence type="ECO:0000256" key="10">
    <source>
        <dbReference type="ARBA" id="ARBA00022884"/>
    </source>
</evidence>
<evidence type="ECO:0000256" key="11">
    <source>
        <dbReference type="ARBA" id="ARBA00023187"/>
    </source>
</evidence>
<keyword evidence="8" id="KW-0418">Kinase</keyword>
<dbReference type="PANTHER" id="PTHR45998">
    <property type="entry name" value="SERINE/THREONINE-PROTEIN KINASE 16"/>
    <property type="match status" value="1"/>
</dbReference>
<dbReference type="Pfam" id="PF00069">
    <property type="entry name" value="Pkinase"/>
    <property type="match status" value="1"/>
</dbReference>
<dbReference type="FunFam" id="3.30.70.330:FF:000105">
    <property type="entry name" value="HIV Tat-specific factor 1 homolog"/>
    <property type="match status" value="1"/>
</dbReference>
<dbReference type="Pfam" id="PF00076">
    <property type="entry name" value="RRM_1"/>
    <property type="match status" value="2"/>
</dbReference>
<dbReference type="GO" id="GO:0003723">
    <property type="term" value="F:RNA binding"/>
    <property type="evidence" value="ECO:0007669"/>
    <property type="project" value="UniProtKB-UniRule"/>
</dbReference>
<dbReference type="InterPro" id="IPR034392">
    <property type="entry name" value="TatSF1-like_RRM1"/>
</dbReference>
<dbReference type="InterPro" id="IPR052239">
    <property type="entry name" value="Ser/Thr-specific_kinases"/>
</dbReference>
<keyword evidence="4" id="KW-0507">mRNA processing</keyword>
<dbReference type="InterPro" id="IPR000504">
    <property type="entry name" value="RRM_dom"/>
</dbReference>
<dbReference type="PROSITE" id="PS50102">
    <property type="entry name" value="RRM"/>
    <property type="match status" value="1"/>
</dbReference>
<dbReference type="GO" id="GO:0005684">
    <property type="term" value="C:U2-type spliceosomal complex"/>
    <property type="evidence" value="ECO:0007669"/>
    <property type="project" value="UniProtKB-ARBA"/>
</dbReference>
<dbReference type="PROSITE" id="PS50011">
    <property type="entry name" value="PROTEIN_KINASE_DOM"/>
    <property type="match status" value="1"/>
</dbReference>
<name>A0A8H7RIX0_9FUNG</name>
<gene>
    <name evidence="18" type="ORF">INT46_002043</name>
</gene>
<dbReference type="SMART" id="SM00220">
    <property type="entry name" value="S_TKc"/>
    <property type="match status" value="1"/>
</dbReference>
<dbReference type="Gene3D" id="1.10.510.10">
    <property type="entry name" value="Transferase(Phosphotransferase) domain 1"/>
    <property type="match status" value="1"/>
</dbReference>
<reference evidence="18" key="1">
    <citation type="submission" date="2020-12" db="EMBL/GenBank/DDBJ databases">
        <title>Metabolic potential, ecology and presence of endohyphal bacteria is reflected in genomic diversity of Mucoromycotina.</title>
        <authorList>
            <person name="Muszewska A."/>
            <person name="Okrasinska A."/>
            <person name="Steczkiewicz K."/>
            <person name="Drgas O."/>
            <person name="Orlowska M."/>
            <person name="Perlinska-Lenart U."/>
            <person name="Aleksandrzak-Piekarczyk T."/>
            <person name="Szatraj K."/>
            <person name="Zielenkiewicz U."/>
            <person name="Pilsyk S."/>
            <person name="Malc E."/>
            <person name="Mieczkowski P."/>
            <person name="Kruszewska J.S."/>
            <person name="Biernat P."/>
            <person name="Pawlowska J."/>
        </authorList>
    </citation>
    <scope>NUCLEOTIDE SEQUENCE</scope>
    <source>
        <strain evidence="18">CBS 226.32</strain>
    </source>
</reference>
<dbReference type="GO" id="GO:0000398">
    <property type="term" value="P:mRNA splicing, via spliceosome"/>
    <property type="evidence" value="ECO:0007669"/>
    <property type="project" value="InterPro"/>
</dbReference>